<keyword evidence="2" id="KW-0732">Signal</keyword>
<gene>
    <name evidence="3" type="ORF">APLA_LOCUS15887</name>
</gene>
<reference evidence="3 4" key="1">
    <citation type="submission" date="2020-04" db="EMBL/GenBank/DDBJ databases">
        <authorList>
            <person name="Wallbank WR R."/>
            <person name="Pardo Diaz C."/>
            <person name="Kozak K."/>
            <person name="Martin S."/>
            <person name="Jiggins C."/>
            <person name="Moest M."/>
            <person name="Warren A I."/>
            <person name="Byers J.R.P. K."/>
            <person name="Montejo-Kovacevich G."/>
            <person name="Yen C E."/>
        </authorList>
    </citation>
    <scope>NUCLEOTIDE SEQUENCE [LARGE SCALE GENOMIC DNA]</scope>
</reference>
<dbReference type="EMBL" id="CADEBC010000590">
    <property type="protein sequence ID" value="CAB3257319.1"/>
    <property type="molecule type" value="Genomic_DNA"/>
</dbReference>
<dbReference type="OrthoDB" id="7490886at2759"/>
<feature type="region of interest" description="Disordered" evidence="1">
    <location>
        <begin position="104"/>
        <end position="126"/>
    </location>
</feature>
<organism evidence="3 4">
    <name type="scientific">Arctia plantaginis</name>
    <name type="common">Wood tiger moth</name>
    <name type="synonym">Phalaena plantaginis</name>
    <dbReference type="NCBI Taxonomy" id="874455"/>
    <lineage>
        <taxon>Eukaryota</taxon>
        <taxon>Metazoa</taxon>
        <taxon>Ecdysozoa</taxon>
        <taxon>Arthropoda</taxon>
        <taxon>Hexapoda</taxon>
        <taxon>Insecta</taxon>
        <taxon>Pterygota</taxon>
        <taxon>Neoptera</taxon>
        <taxon>Endopterygota</taxon>
        <taxon>Lepidoptera</taxon>
        <taxon>Glossata</taxon>
        <taxon>Ditrysia</taxon>
        <taxon>Noctuoidea</taxon>
        <taxon>Erebidae</taxon>
        <taxon>Arctiinae</taxon>
        <taxon>Arctia</taxon>
    </lineage>
</organism>
<protein>
    <submittedName>
        <fullName evidence="3">Uncharacterized protein</fullName>
    </submittedName>
</protein>
<feature type="chain" id="PRO_5035714634" evidence="2">
    <location>
        <begin position="20"/>
        <end position="126"/>
    </location>
</feature>
<proteinExistence type="predicted"/>
<feature type="signal peptide" evidence="2">
    <location>
        <begin position="1"/>
        <end position="19"/>
    </location>
</feature>
<comment type="caution">
    <text evidence="3">The sequence shown here is derived from an EMBL/GenBank/DDBJ whole genome shotgun (WGS) entry which is preliminary data.</text>
</comment>
<dbReference type="AlphaFoldDB" id="A0A8S1BGI8"/>
<dbReference type="Proteomes" id="UP000494106">
    <property type="component" value="Unassembled WGS sequence"/>
</dbReference>
<name>A0A8S1BGI8_ARCPL</name>
<evidence type="ECO:0000256" key="1">
    <source>
        <dbReference type="SAM" id="MobiDB-lite"/>
    </source>
</evidence>
<evidence type="ECO:0000256" key="2">
    <source>
        <dbReference type="SAM" id="SignalP"/>
    </source>
</evidence>
<accession>A0A8S1BGI8</accession>
<evidence type="ECO:0000313" key="4">
    <source>
        <dbReference type="Proteomes" id="UP000494106"/>
    </source>
</evidence>
<sequence length="126" mass="14223">MSLLLSAAVVTVCFIVIEGKERTASLVVLPPLVIGYEELYNDSPENGENVTQKVEQGAKGNEIVIDGINDKNIKDIVNGEIDKLMQKDKTIEQKDAGTLIDVKGRRRNYRRSQRGRRRQRIIENTK</sequence>
<evidence type="ECO:0000313" key="3">
    <source>
        <dbReference type="EMBL" id="CAB3257319.1"/>
    </source>
</evidence>
<feature type="compositionally biased region" description="Basic residues" evidence="1">
    <location>
        <begin position="104"/>
        <end position="119"/>
    </location>
</feature>
<keyword evidence="4" id="KW-1185">Reference proteome</keyword>